<keyword evidence="3 6" id="KW-1133">Transmembrane helix</keyword>
<feature type="transmembrane region" description="Helical" evidence="6">
    <location>
        <begin position="272"/>
        <end position="292"/>
    </location>
</feature>
<dbReference type="RefSeq" id="XP_031864759.1">
    <property type="nucleotide sequence ID" value="XM_032019052.1"/>
</dbReference>
<evidence type="ECO:0000313" key="9">
    <source>
        <dbReference type="Proteomes" id="UP000254866"/>
    </source>
</evidence>
<evidence type="ECO:0000256" key="2">
    <source>
        <dbReference type="ARBA" id="ARBA00022692"/>
    </source>
</evidence>
<keyword evidence="9" id="KW-1185">Reference proteome</keyword>
<comment type="subcellular location">
    <subcellularLocation>
        <location evidence="1">Membrane</location>
        <topology evidence="1">Multi-pass membrane protein</topology>
    </subcellularLocation>
</comment>
<dbReference type="InterPro" id="IPR036259">
    <property type="entry name" value="MFS_trans_sf"/>
</dbReference>
<feature type="region of interest" description="Disordered" evidence="5">
    <location>
        <begin position="1"/>
        <end position="44"/>
    </location>
</feature>
<dbReference type="Gene3D" id="1.20.1250.20">
    <property type="entry name" value="MFS general substrate transporter like domains"/>
    <property type="match status" value="2"/>
</dbReference>
<evidence type="ECO:0000256" key="3">
    <source>
        <dbReference type="ARBA" id="ARBA00022989"/>
    </source>
</evidence>
<evidence type="ECO:0000313" key="8">
    <source>
        <dbReference type="EMBL" id="RDL30151.1"/>
    </source>
</evidence>
<dbReference type="CDD" id="cd17476">
    <property type="entry name" value="MFS_Amf1_MDR_like"/>
    <property type="match status" value="1"/>
</dbReference>
<protein>
    <recommendedName>
        <fullName evidence="7">Major facilitator superfamily (MFS) profile domain-containing protein</fullName>
    </recommendedName>
</protein>
<feature type="transmembrane region" description="Helical" evidence="6">
    <location>
        <begin position="150"/>
        <end position="171"/>
    </location>
</feature>
<dbReference type="GO" id="GO:0022857">
    <property type="term" value="F:transmembrane transporter activity"/>
    <property type="evidence" value="ECO:0007669"/>
    <property type="project" value="InterPro"/>
</dbReference>
<keyword evidence="2 6" id="KW-0812">Transmembrane</keyword>
<feature type="transmembrane region" description="Helical" evidence="6">
    <location>
        <begin position="414"/>
        <end position="435"/>
    </location>
</feature>
<feature type="transmembrane region" description="Helical" evidence="6">
    <location>
        <begin position="467"/>
        <end position="492"/>
    </location>
</feature>
<sequence length="621" mass="67701">MPASATNYCPRENQNSIASPAPSATQGEESAPTAESTELEDVNQQTSCCNSIKLTTIGGSEDDEFELEGRRNVDARDGRIDDSSNEAREEETLEGRIERLGRERPKQFKSLWAEVAFVFSVAMSQVLSEYFVSGFTVVLPIVIIDLGMPVASSIWPASAFSLVVAAFLLMFGRLGDMYGGYPLYVGGMAWLALWSLICGFSQNELMLDFSRALQGLGPAAFLPSSVMLIGSIYRPGPRKNLVFSIYGAAAPVGFYVGIFFAGVTGQYTTWGWYFWIGMFLSLVTAITSYLYIPSDIKERRALGIKMDWLGAILIIVGLILFTFAIIDSAHAPQGWKTPYIYVLFIVGSLFLLAAVYVETYVADEPLLPASLFKVRCMTPLVCALFLTYGSLGIFLLYATFYMENVMSASPLLVVAWYTPMALGGIFISTFGGFILHLLSSTMLIYIAGLSWIVAPLLFAIAPSGANYWAYMFPSMIFATIGIDVTFTVANIFITTSLPKKEQGLAGALIMLLLHLGIAVCLGFADIVNSKTLSNLGQRKSYQAVFWFEVACATTALVILVLFVRVQKATSALTVDEMAEMKEVARREAEHSAGHVLVKSSSLDPTATGHAGSSLPYLPPNR</sequence>
<dbReference type="EMBL" id="NPIC01000016">
    <property type="protein sequence ID" value="RDL30151.1"/>
    <property type="molecule type" value="Genomic_DNA"/>
</dbReference>
<feature type="transmembrane region" description="Helical" evidence="6">
    <location>
        <begin position="215"/>
        <end position="233"/>
    </location>
</feature>
<dbReference type="PANTHER" id="PTHR42718">
    <property type="entry name" value="MAJOR FACILITATOR SUPERFAMILY MULTIDRUG TRANSPORTER MFSC"/>
    <property type="match status" value="1"/>
</dbReference>
<feature type="transmembrane region" description="Helical" evidence="6">
    <location>
        <begin position="544"/>
        <end position="563"/>
    </location>
</feature>
<organism evidence="8 9">
    <name type="scientific">Venustampulla echinocandica</name>
    <dbReference type="NCBI Taxonomy" id="2656787"/>
    <lineage>
        <taxon>Eukaryota</taxon>
        <taxon>Fungi</taxon>
        <taxon>Dikarya</taxon>
        <taxon>Ascomycota</taxon>
        <taxon>Pezizomycotina</taxon>
        <taxon>Leotiomycetes</taxon>
        <taxon>Helotiales</taxon>
        <taxon>Pleuroascaceae</taxon>
        <taxon>Venustampulla</taxon>
    </lineage>
</organism>
<feature type="transmembrane region" description="Helical" evidence="6">
    <location>
        <begin position="504"/>
        <end position="524"/>
    </location>
</feature>
<feature type="transmembrane region" description="Helical" evidence="6">
    <location>
        <begin position="338"/>
        <end position="357"/>
    </location>
</feature>
<evidence type="ECO:0000256" key="1">
    <source>
        <dbReference type="ARBA" id="ARBA00004141"/>
    </source>
</evidence>
<keyword evidence="4 6" id="KW-0472">Membrane</keyword>
<feature type="transmembrane region" description="Helical" evidence="6">
    <location>
        <begin position="378"/>
        <end position="402"/>
    </location>
</feature>
<dbReference type="AlphaFoldDB" id="A0A370T9A0"/>
<reference evidence="8 9" key="1">
    <citation type="journal article" date="2018" name="IMA Fungus">
        <title>IMA Genome-F 9: Draft genome sequence of Annulohypoxylon stygium, Aspergillus mulundensis, Berkeleyomyces basicola (syn. Thielaviopsis basicola), Ceratocystis smalleyi, two Cercospora beticola strains, Coleophoma cylindrospora, Fusarium fracticaudum, Phialophora cf. hyalina, and Morchella septimelata.</title>
        <authorList>
            <person name="Wingfield B.D."/>
            <person name="Bills G.F."/>
            <person name="Dong Y."/>
            <person name="Huang W."/>
            <person name="Nel W.J."/>
            <person name="Swalarsk-Parry B.S."/>
            <person name="Vaghefi N."/>
            <person name="Wilken P.M."/>
            <person name="An Z."/>
            <person name="de Beer Z.W."/>
            <person name="De Vos L."/>
            <person name="Chen L."/>
            <person name="Duong T.A."/>
            <person name="Gao Y."/>
            <person name="Hammerbacher A."/>
            <person name="Kikkert J.R."/>
            <person name="Li Y."/>
            <person name="Li H."/>
            <person name="Li K."/>
            <person name="Li Q."/>
            <person name="Liu X."/>
            <person name="Ma X."/>
            <person name="Naidoo K."/>
            <person name="Pethybridge S.J."/>
            <person name="Sun J."/>
            <person name="Steenkamp E.T."/>
            <person name="van der Nest M.A."/>
            <person name="van Wyk S."/>
            <person name="Wingfield M.J."/>
            <person name="Xiong C."/>
            <person name="Yue Q."/>
            <person name="Zhang X."/>
        </authorList>
    </citation>
    <scope>NUCLEOTIDE SEQUENCE [LARGE SCALE GENOMIC DNA]</scope>
    <source>
        <strain evidence="8 9">BP 5553</strain>
    </source>
</reference>
<comment type="caution">
    <text evidence="8">The sequence shown here is derived from an EMBL/GenBank/DDBJ whole genome shotgun (WGS) entry which is preliminary data.</text>
</comment>
<evidence type="ECO:0000256" key="5">
    <source>
        <dbReference type="SAM" id="MobiDB-lite"/>
    </source>
</evidence>
<feature type="transmembrane region" description="Helical" evidence="6">
    <location>
        <begin position="442"/>
        <end position="461"/>
    </location>
</feature>
<feature type="domain" description="Major facilitator superfamily (MFS) profile" evidence="7">
    <location>
        <begin position="117"/>
        <end position="567"/>
    </location>
</feature>
<proteinExistence type="predicted"/>
<evidence type="ECO:0000256" key="4">
    <source>
        <dbReference type="ARBA" id="ARBA00023136"/>
    </source>
</evidence>
<dbReference type="GeneID" id="43603278"/>
<dbReference type="Proteomes" id="UP000254866">
    <property type="component" value="Unassembled WGS sequence"/>
</dbReference>
<feature type="transmembrane region" description="Helical" evidence="6">
    <location>
        <begin position="304"/>
        <end position="326"/>
    </location>
</feature>
<feature type="transmembrane region" description="Helical" evidence="6">
    <location>
        <begin position="111"/>
        <end position="144"/>
    </location>
</feature>
<gene>
    <name evidence="8" type="ORF">BP5553_10429</name>
</gene>
<feature type="transmembrane region" description="Helical" evidence="6">
    <location>
        <begin position="240"/>
        <end position="260"/>
    </location>
</feature>
<evidence type="ECO:0000256" key="6">
    <source>
        <dbReference type="SAM" id="Phobius"/>
    </source>
</evidence>
<feature type="transmembrane region" description="Helical" evidence="6">
    <location>
        <begin position="183"/>
        <end position="203"/>
    </location>
</feature>
<dbReference type="SUPFAM" id="SSF103473">
    <property type="entry name" value="MFS general substrate transporter"/>
    <property type="match status" value="1"/>
</dbReference>
<accession>A0A370T9A0</accession>
<dbReference type="PANTHER" id="PTHR42718:SF36">
    <property type="entry name" value="MULTIDRUG TRANSPORTER, PUTATIVE (AFU_ORTHOLOGUE AFUA_4G13820)-RELATED"/>
    <property type="match status" value="1"/>
</dbReference>
<dbReference type="Pfam" id="PF07690">
    <property type="entry name" value="MFS_1"/>
    <property type="match status" value="1"/>
</dbReference>
<evidence type="ECO:0000259" key="7">
    <source>
        <dbReference type="PROSITE" id="PS50850"/>
    </source>
</evidence>
<name>A0A370T9A0_9HELO</name>
<dbReference type="InterPro" id="IPR020846">
    <property type="entry name" value="MFS_dom"/>
</dbReference>
<feature type="region of interest" description="Disordered" evidence="5">
    <location>
        <begin position="600"/>
        <end position="621"/>
    </location>
</feature>
<dbReference type="PROSITE" id="PS50850">
    <property type="entry name" value="MFS"/>
    <property type="match status" value="1"/>
</dbReference>
<dbReference type="OrthoDB" id="5086884at2759"/>
<dbReference type="GO" id="GO:0016020">
    <property type="term" value="C:membrane"/>
    <property type="evidence" value="ECO:0007669"/>
    <property type="project" value="UniProtKB-SubCell"/>
</dbReference>
<dbReference type="InterPro" id="IPR011701">
    <property type="entry name" value="MFS"/>
</dbReference>